<dbReference type="FunFam" id="1.25.40.10:FF:000385">
    <property type="entry name" value="Pentatricopeptide repeat-containing protein mitochondrial"/>
    <property type="match status" value="1"/>
</dbReference>
<accession>A0A1R3H172</accession>
<evidence type="ECO:0000256" key="5">
    <source>
        <dbReference type="ARBA" id="ARBA00023128"/>
    </source>
</evidence>
<dbReference type="STRING" id="210143.A0A1R3H172"/>
<dbReference type="OrthoDB" id="1717827at2759"/>
<dbReference type="Proteomes" id="UP000188268">
    <property type="component" value="Unassembled WGS sequence"/>
</dbReference>
<dbReference type="PANTHER" id="PTHR45717">
    <property type="entry name" value="OS12G0527900 PROTEIN"/>
    <property type="match status" value="1"/>
</dbReference>
<dbReference type="GO" id="GO:0003729">
    <property type="term" value="F:mRNA binding"/>
    <property type="evidence" value="ECO:0007669"/>
    <property type="project" value="UniProtKB-ARBA"/>
</dbReference>
<keyword evidence="4" id="KW-0809">Transit peptide</keyword>
<dbReference type="NCBIfam" id="TIGR00756">
    <property type="entry name" value="PPR"/>
    <property type="match status" value="2"/>
</dbReference>
<name>A0A1R3H172_COCAP</name>
<proteinExistence type="inferred from homology"/>
<dbReference type="InterPro" id="IPR011990">
    <property type="entry name" value="TPR-like_helical_dom_sf"/>
</dbReference>
<reference evidence="7 8" key="1">
    <citation type="submission" date="2013-09" db="EMBL/GenBank/DDBJ databases">
        <title>Corchorus capsularis genome sequencing.</title>
        <authorList>
            <person name="Alam M."/>
            <person name="Haque M.S."/>
            <person name="Islam M.S."/>
            <person name="Emdad E.M."/>
            <person name="Islam M.M."/>
            <person name="Ahmed B."/>
            <person name="Halim A."/>
            <person name="Hossen Q.M.M."/>
            <person name="Hossain M.Z."/>
            <person name="Ahmed R."/>
            <person name="Khan M.M."/>
            <person name="Islam R."/>
            <person name="Rashid M.M."/>
            <person name="Khan S.A."/>
            <person name="Rahman M.S."/>
            <person name="Alam M."/>
        </authorList>
    </citation>
    <scope>NUCLEOTIDE SEQUENCE [LARGE SCALE GENOMIC DNA]</scope>
    <source>
        <strain evidence="8">cv. CVL-1</strain>
        <tissue evidence="7">Whole seedling</tissue>
    </source>
</reference>
<evidence type="ECO:0000256" key="3">
    <source>
        <dbReference type="ARBA" id="ARBA00022737"/>
    </source>
</evidence>
<comment type="subcellular location">
    <subcellularLocation>
        <location evidence="1">Mitochondrion</location>
    </subcellularLocation>
</comment>
<evidence type="ECO:0000313" key="8">
    <source>
        <dbReference type="Proteomes" id="UP000188268"/>
    </source>
</evidence>
<protein>
    <recommendedName>
        <fullName evidence="9">Tetratricopeptide-like helical</fullName>
    </recommendedName>
</protein>
<evidence type="ECO:0000256" key="4">
    <source>
        <dbReference type="ARBA" id="ARBA00022946"/>
    </source>
</evidence>
<organism evidence="7 8">
    <name type="scientific">Corchorus capsularis</name>
    <name type="common">Jute</name>
    <dbReference type="NCBI Taxonomy" id="210143"/>
    <lineage>
        <taxon>Eukaryota</taxon>
        <taxon>Viridiplantae</taxon>
        <taxon>Streptophyta</taxon>
        <taxon>Embryophyta</taxon>
        <taxon>Tracheophyta</taxon>
        <taxon>Spermatophyta</taxon>
        <taxon>Magnoliopsida</taxon>
        <taxon>eudicotyledons</taxon>
        <taxon>Gunneridae</taxon>
        <taxon>Pentapetalae</taxon>
        <taxon>rosids</taxon>
        <taxon>malvids</taxon>
        <taxon>Malvales</taxon>
        <taxon>Malvaceae</taxon>
        <taxon>Grewioideae</taxon>
        <taxon>Apeibeae</taxon>
        <taxon>Corchorus</taxon>
    </lineage>
</organism>
<dbReference type="GO" id="GO:0005739">
    <property type="term" value="C:mitochondrion"/>
    <property type="evidence" value="ECO:0007669"/>
    <property type="project" value="UniProtKB-SubCell"/>
</dbReference>
<evidence type="ECO:0000256" key="6">
    <source>
        <dbReference type="PROSITE-ProRule" id="PRU00708"/>
    </source>
</evidence>
<dbReference type="EMBL" id="AWWV01012853">
    <property type="protein sequence ID" value="OMO63996.1"/>
    <property type="molecule type" value="Genomic_DNA"/>
</dbReference>
<dbReference type="Gene3D" id="1.25.40.10">
    <property type="entry name" value="Tetratricopeptide repeat domain"/>
    <property type="match status" value="2"/>
</dbReference>
<comment type="similarity">
    <text evidence="2">Belongs to the PPR family. P subfamily.</text>
</comment>
<keyword evidence="5" id="KW-0496">Mitochondrion</keyword>
<evidence type="ECO:0000256" key="2">
    <source>
        <dbReference type="ARBA" id="ARBA00007626"/>
    </source>
</evidence>
<dbReference type="SUPFAM" id="SSF48452">
    <property type="entry name" value="TPR-like"/>
    <property type="match status" value="2"/>
</dbReference>
<comment type="caution">
    <text evidence="7">The sequence shown here is derived from an EMBL/GenBank/DDBJ whole genome shotgun (WGS) entry which is preliminary data.</text>
</comment>
<dbReference type="Gramene" id="OMO63996">
    <property type="protein sequence ID" value="OMO63996"/>
    <property type="gene ID" value="CCACVL1_22117"/>
</dbReference>
<dbReference type="AlphaFoldDB" id="A0A1R3H172"/>
<keyword evidence="8" id="KW-1185">Reference proteome</keyword>
<evidence type="ECO:0008006" key="9">
    <source>
        <dbReference type="Google" id="ProtNLM"/>
    </source>
</evidence>
<dbReference type="PANTHER" id="PTHR45717:SF8">
    <property type="entry name" value="OS01G0301000 PROTEIN"/>
    <property type="match status" value="1"/>
</dbReference>
<dbReference type="PROSITE" id="PS51375">
    <property type="entry name" value="PPR"/>
    <property type="match status" value="1"/>
</dbReference>
<gene>
    <name evidence="7" type="ORF">CCACVL1_22117</name>
</gene>
<evidence type="ECO:0000313" key="7">
    <source>
        <dbReference type="EMBL" id="OMO63996.1"/>
    </source>
</evidence>
<evidence type="ECO:0000256" key="1">
    <source>
        <dbReference type="ARBA" id="ARBA00004173"/>
    </source>
</evidence>
<dbReference type="Pfam" id="PF01535">
    <property type="entry name" value="PPR"/>
    <property type="match status" value="3"/>
</dbReference>
<keyword evidence="3" id="KW-0677">Repeat</keyword>
<feature type="repeat" description="PPR" evidence="6">
    <location>
        <begin position="175"/>
        <end position="209"/>
    </location>
</feature>
<dbReference type="InterPro" id="IPR002885">
    <property type="entry name" value="PPR_rpt"/>
</dbReference>
<sequence>MNYRRLVSSGSWLVRNLCTVARNAAGKSKSAAVDAASKRDNRLYVRLSRLPRTGGTVSEVLNGFINEGRKVRKEELTGIVKELRKYHRYQHALDIMDWMGMQNVQYNHKDHAMRIDLIAKIKGIEEAEKYFNSLPPIAKTQSTYGSLFSCYCIDCKKDEALAFFEKMDDLKLVNNDLPFSNLMSMFMKLGQPEKAPELIDEMKRRNIPLSYFNYVVWMQSYANMNDLEGVERVREELARDSPDKCTPTTYNNLAAIYVKFGEFEKAEECLKKIEEDKRPRDREAYHYLISLYAHTSNLAEVKRVWASLKQSFPTVTTNMSYLVMIQALAKLKDFKGLKECYEEWESSCSSYDMRLATSTVRGFLSADMLEQAEGVLDDAMKKRREISSKAMEPFMVYFLNKCQFDLALKHLEAAFSVDKTWQPTLGTMVAFFDYFMKEGDGDVDAAEEFCKLLKSRNCLDANAYLLLLKTYAAAGKQAPDMRQRLEKDAIELSQELQDLLANVCPE</sequence>
<dbReference type="OMA" id="LFLEHYM"/>